<proteinExistence type="predicted"/>
<sequence>MDTSSGREIELKFDVDDQSELPRLQDLPGVTGIERPVEHHLEAVYFDTDSLMLAAHHITLRRRAGGDDAGWHLKLPIGASERQEIHAPLTGDSTTVPESLARLVRVLVRDRPLVAVALLRTRRIVHRLRGPEGESLADVCDDRVEADRLVPAPEHASWREWEIELVEGPVSLLDAGRELLAAGGIRPSIHASKLGRALGDLFPAEPTPAPVATSSGAAASVLLAYAHDQVRTIAEQDPRVRNDAPEAVHEMRVATRRLRTALATYAPLLADEAGTARLRTELRWLSGTLGAARDEHVQEARLLKLVSKEPTELLLGPVAARVAAQFEARAEAALGDLLSVLDGTRYFRLLDDLDDLLAAPRFTNLAYRSARKVIPDLLERDWKRVRKAVRAAAHAPAGPEHDHALHEVRKSAKRLRYAAETALPVRRTSARRLATDAQKLQTILGEHQDSVIARDLLLGRCTAEAYAHGENTFTYGRLHAREEQRGADAVARFHRAWKAFSRPE</sequence>
<protein>
    <submittedName>
        <fullName evidence="1">CYTH and CHAD domain-containing protein</fullName>
    </submittedName>
</protein>
<evidence type="ECO:0000313" key="1">
    <source>
        <dbReference type="EMBL" id="TFD78644.1"/>
    </source>
</evidence>
<dbReference type="AlphaFoldDB" id="A0A4Y8KRV8"/>
<dbReference type="EMBL" id="SOHQ01000028">
    <property type="protein sequence ID" value="TFD78644.1"/>
    <property type="molecule type" value="Genomic_DNA"/>
</dbReference>
<comment type="caution">
    <text evidence="1">The sequence shown here is derived from an EMBL/GenBank/DDBJ whole genome shotgun (WGS) entry which is preliminary data.</text>
</comment>
<dbReference type="Pfam" id="PF01928">
    <property type="entry name" value="CYTH"/>
    <property type="match status" value="1"/>
</dbReference>
<dbReference type="PANTHER" id="PTHR39339:SF1">
    <property type="entry name" value="CHAD DOMAIN-CONTAINING PROTEIN"/>
    <property type="match status" value="1"/>
</dbReference>
<dbReference type="PANTHER" id="PTHR39339">
    <property type="entry name" value="SLR1444 PROTEIN"/>
    <property type="match status" value="1"/>
</dbReference>
<dbReference type="InterPro" id="IPR007899">
    <property type="entry name" value="CHAD_dom"/>
</dbReference>
<dbReference type="CDD" id="cd07374">
    <property type="entry name" value="CYTH-like_Pase"/>
    <property type="match status" value="1"/>
</dbReference>
<dbReference type="PROSITE" id="PS51707">
    <property type="entry name" value="CYTH"/>
    <property type="match status" value="1"/>
</dbReference>
<dbReference type="SMART" id="SM00880">
    <property type="entry name" value="CHAD"/>
    <property type="match status" value="1"/>
</dbReference>
<dbReference type="InterPro" id="IPR023577">
    <property type="entry name" value="CYTH_domain"/>
</dbReference>
<dbReference type="Gene3D" id="2.40.320.10">
    <property type="entry name" value="Hypothetical Protein Pfu-838710-001"/>
    <property type="match status" value="1"/>
</dbReference>
<dbReference type="RefSeq" id="WP_134173982.1">
    <property type="nucleotide sequence ID" value="NZ_SODI01000001.1"/>
</dbReference>
<keyword evidence="2" id="KW-1185">Reference proteome</keyword>
<evidence type="ECO:0000313" key="2">
    <source>
        <dbReference type="Proteomes" id="UP000298218"/>
    </source>
</evidence>
<dbReference type="OrthoDB" id="9777271at2"/>
<dbReference type="Pfam" id="PF05235">
    <property type="entry name" value="CHAD"/>
    <property type="match status" value="1"/>
</dbReference>
<dbReference type="Proteomes" id="UP000298218">
    <property type="component" value="Unassembled WGS sequence"/>
</dbReference>
<reference evidence="1 2" key="1">
    <citation type="submission" date="2019-03" db="EMBL/GenBank/DDBJ databases">
        <title>Genomics of glacier-inhabiting Cryobacterium strains.</title>
        <authorList>
            <person name="Liu Q."/>
            <person name="Xin Y.-H."/>
        </authorList>
    </citation>
    <scope>NUCLEOTIDE SEQUENCE [LARGE SCALE GENOMIC DNA]</scope>
    <source>
        <strain evidence="1 2">CGMCC 1.4292</strain>
    </source>
</reference>
<dbReference type="InterPro" id="IPR033469">
    <property type="entry name" value="CYTH-like_dom_sf"/>
</dbReference>
<name>A0A4Y8KRV8_9MICO</name>
<organism evidence="1 2">
    <name type="scientific">Cryobacterium psychrophilum</name>
    <dbReference type="NCBI Taxonomy" id="41988"/>
    <lineage>
        <taxon>Bacteria</taxon>
        <taxon>Bacillati</taxon>
        <taxon>Actinomycetota</taxon>
        <taxon>Actinomycetes</taxon>
        <taxon>Micrococcales</taxon>
        <taxon>Microbacteriaceae</taxon>
        <taxon>Cryobacterium</taxon>
    </lineage>
</organism>
<dbReference type="PROSITE" id="PS51708">
    <property type="entry name" value="CHAD"/>
    <property type="match status" value="1"/>
</dbReference>
<dbReference type="SMART" id="SM01118">
    <property type="entry name" value="CYTH"/>
    <property type="match status" value="1"/>
</dbReference>
<dbReference type="InterPro" id="IPR038186">
    <property type="entry name" value="CHAD_dom_sf"/>
</dbReference>
<dbReference type="SUPFAM" id="SSF55154">
    <property type="entry name" value="CYTH-like phosphatases"/>
    <property type="match status" value="1"/>
</dbReference>
<gene>
    <name evidence="1" type="ORF">E3T53_10750</name>
</gene>
<dbReference type="Gene3D" id="1.40.20.10">
    <property type="entry name" value="CHAD domain"/>
    <property type="match status" value="1"/>
</dbReference>
<accession>A0A4Y8KRV8</accession>